<evidence type="ECO:0000256" key="1">
    <source>
        <dbReference type="SAM" id="SignalP"/>
    </source>
</evidence>
<comment type="caution">
    <text evidence="2">The sequence shown here is derived from an EMBL/GenBank/DDBJ whole genome shotgun (WGS) entry which is preliminary data.</text>
</comment>
<proteinExistence type="predicted"/>
<dbReference type="Proteomes" id="UP001204579">
    <property type="component" value="Unassembled WGS sequence"/>
</dbReference>
<keyword evidence="3" id="KW-1185">Reference proteome</keyword>
<keyword evidence="1" id="KW-0732">Signal</keyword>
<evidence type="ECO:0000313" key="3">
    <source>
        <dbReference type="Proteomes" id="UP001204579"/>
    </source>
</evidence>
<accession>A0AAW5NAY5</accession>
<feature type="signal peptide" evidence="1">
    <location>
        <begin position="1"/>
        <end position="22"/>
    </location>
</feature>
<evidence type="ECO:0000313" key="2">
    <source>
        <dbReference type="EMBL" id="MCR8875100.1"/>
    </source>
</evidence>
<dbReference type="AlphaFoldDB" id="A0AAW5NAY5"/>
<gene>
    <name evidence="2" type="ORF">NW209_13940</name>
</gene>
<organism evidence="2 3">
    <name type="scientific">Phocaeicola barnesiae</name>
    <dbReference type="NCBI Taxonomy" id="376804"/>
    <lineage>
        <taxon>Bacteria</taxon>
        <taxon>Pseudomonadati</taxon>
        <taxon>Bacteroidota</taxon>
        <taxon>Bacteroidia</taxon>
        <taxon>Bacteroidales</taxon>
        <taxon>Bacteroidaceae</taxon>
        <taxon>Phocaeicola</taxon>
    </lineage>
</organism>
<evidence type="ECO:0008006" key="4">
    <source>
        <dbReference type="Google" id="ProtNLM"/>
    </source>
</evidence>
<protein>
    <recommendedName>
        <fullName evidence="4">Lipoprotein</fullName>
    </recommendedName>
</protein>
<reference evidence="2 3" key="1">
    <citation type="submission" date="2022-08" db="EMBL/GenBank/DDBJ databases">
        <authorList>
            <person name="Zeman M."/>
            <person name="Kubasova T."/>
        </authorList>
    </citation>
    <scope>NUCLEOTIDE SEQUENCE [LARGE SCALE GENOMIC DNA]</scope>
    <source>
        <strain evidence="2 3">ET62</strain>
    </source>
</reference>
<sequence>MKKKIFYITAILAGATILTACSKDDLQENTLDAANSEIRFTGAIKKQSEILAATRSETLPNPDEYIVLNESNITFGTFYIWMDIEGNNSYFQQYDINHGEQGSLGVISENNSPGTPLNWKDKTSEHTFYAWTQPHVSNTAGSITGGVEMTQFPSQFGEQNNTPTNITFPQDITGTVTFGTNGETLLEQFIVTQKGPLTYDSWGQDVALYFERPISKITLEKVIHIDSNGVPDENIMSCTLDFPNMYKTATFKPANFGGNDPVLTGNEDSKGITWNWDKKITMLNQCMFSHFSLEMMAVLYRMIKDSLL</sequence>
<dbReference type="RefSeq" id="WP_258336218.1">
    <property type="nucleotide sequence ID" value="NZ_JANRHJ010000020.1"/>
</dbReference>
<name>A0AAW5NAY5_9BACT</name>
<dbReference type="EMBL" id="JANRHJ010000020">
    <property type="protein sequence ID" value="MCR8875100.1"/>
    <property type="molecule type" value="Genomic_DNA"/>
</dbReference>
<dbReference type="PROSITE" id="PS51257">
    <property type="entry name" value="PROKAR_LIPOPROTEIN"/>
    <property type="match status" value="1"/>
</dbReference>
<feature type="chain" id="PRO_5043431298" description="Lipoprotein" evidence="1">
    <location>
        <begin position="23"/>
        <end position="308"/>
    </location>
</feature>